<dbReference type="RefSeq" id="XP_012181398.1">
    <property type="nucleotide sequence ID" value="XM_012326008.1"/>
</dbReference>
<dbReference type="EMBL" id="HE797063">
    <property type="protein sequence ID" value="CCM02115.1"/>
    <property type="molecule type" value="Genomic_DNA"/>
</dbReference>
<protein>
    <submittedName>
        <fullName evidence="1">Uncharacterized protein</fullName>
    </submittedName>
</protein>
<dbReference type="InParanoid" id="J4GNZ1"/>
<sequence>MELPLRAALEKLVVATDLNMGHLATWEKKRKEKEAKFFQEADIGLNKCISTRVDEFTNAVNEMNGVYEKFILDYAGIEDEIRKIWTELLREQQRLRVLSEQKLNRVSAGEQERERGQVQGMAIAKKAMEDYTRLVTALRPSE</sequence>
<gene>
    <name evidence="1" type="ORF">FIBRA_04192</name>
</gene>
<name>J4GNZ1_9APHY</name>
<dbReference type="HOGENOM" id="CLU_132753_0_0_1"/>
<dbReference type="GeneID" id="24097026"/>
<organism evidence="1 2">
    <name type="scientific">Fibroporia radiculosa</name>
    <dbReference type="NCBI Taxonomy" id="599839"/>
    <lineage>
        <taxon>Eukaryota</taxon>
        <taxon>Fungi</taxon>
        <taxon>Dikarya</taxon>
        <taxon>Basidiomycota</taxon>
        <taxon>Agaricomycotina</taxon>
        <taxon>Agaricomycetes</taxon>
        <taxon>Polyporales</taxon>
        <taxon>Fibroporiaceae</taxon>
        <taxon>Fibroporia</taxon>
    </lineage>
</organism>
<dbReference type="Proteomes" id="UP000006352">
    <property type="component" value="Unassembled WGS sequence"/>
</dbReference>
<proteinExistence type="predicted"/>
<accession>J4GNZ1</accession>
<dbReference type="AlphaFoldDB" id="J4GNZ1"/>
<evidence type="ECO:0000313" key="2">
    <source>
        <dbReference type="Proteomes" id="UP000006352"/>
    </source>
</evidence>
<evidence type="ECO:0000313" key="1">
    <source>
        <dbReference type="EMBL" id="CCM02115.1"/>
    </source>
</evidence>
<dbReference type="OrthoDB" id="3235454at2759"/>
<reference evidence="1 2" key="1">
    <citation type="journal article" date="2012" name="Appl. Environ. Microbiol.">
        <title>Short-read sequencing for genomic analysis of the brown rot fungus Fibroporia radiculosa.</title>
        <authorList>
            <person name="Tang J.D."/>
            <person name="Perkins A.D."/>
            <person name="Sonstegard T.S."/>
            <person name="Schroeder S.G."/>
            <person name="Burgess S.C."/>
            <person name="Diehl S.V."/>
        </authorList>
    </citation>
    <scope>NUCLEOTIDE SEQUENCE [LARGE SCALE GENOMIC DNA]</scope>
    <source>
        <strain evidence="1 2">TFFH 294</strain>
    </source>
</reference>
<keyword evidence="2" id="KW-1185">Reference proteome</keyword>